<keyword evidence="1" id="KW-1133">Transmembrane helix</keyword>
<proteinExistence type="predicted"/>
<feature type="transmembrane region" description="Helical" evidence="1">
    <location>
        <begin position="57"/>
        <end position="78"/>
    </location>
</feature>
<evidence type="ECO:0000256" key="1">
    <source>
        <dbReference type="SAM" id="Phobius"/>
    </source>
</evidence>
<sequence length="201" mass="22225">MIKKTLQKTILSFVLVGLSFGSLANCFGKFAVVRAFYNANDGINIGGGLLAKIIKTILFWIPFSFLMGIGAFFDLFLFNLIEFWSGSNPVGLNEYDKEGKYVKTFEQDGEKLTLVYSNFGSRLDLTTVSKEGKGETLSTFRDQPGKFFVERDGKLSEVEVSSQTVGSKVILKLTEQGKLKSSKVVESKTLEELELRAAGTL</sequence>
<organism evidence="3 4">
    <name type="scientific">Leptospira wolffii</name>
    <dbReference type="NCBI Taxonomy" id="409998"/>
    <lineage>
        <taxon>Bacteria</taxon>
        <taxon>Pseudomonadati</taxon>
        <taxon>Spirochaetota</taxon>
        <taxon>Spirochaetia</taxon>
        <taxon>Leptospirales</taxon>
        <taxon>Leptospiraceae</taxon>
        <taxon>Leptospira</taxon>
    </lineage>
</organism>
<name>A0A2M9Z7U0_9LEPT</name>
<evidence type="ECO:0000313" key="5">
    <source>
        <dbReference type="Proteomes" id="UP001580391"/>
    </source>
</evidence>
<evidence type="ECO:0000313" key="3">
    <source>
        <dbReference type="EMBL" id="PJZ64499.1"/>
    </source>
</evidence>
<dbReference type="EMBL" id="JBHILJ010000010">
    <property type="protein sequence ID" value="MFB5738100.1"/>
    <property type="molecule type" value="Genomic_DNA"/>
</dbReference>
<dbReference type="Proteomes" id="UP001580391">
    <property type="component" value="Unassembled WGS sequence"/>
</dbReference>
<protein>
    <submittedName>
        <fullName evidence="3">DUF3332 domain-containing protein</fullName>
    </submittedName>
    <submittedName>
        <fullName evidence="2">DUF3332 family protein</fullName>
    </submittedName>
</protein>
<dbReference type="EMBL" id="NPDT01000009">
    <property type="protein sequence ID" value="PJZ64499.1"/>
    <property type="molecule type" value="Genomic_DNA"/>
</dbReference>
<gene>
    <name evidence="2" type="ORF">ACE5IX_16385</name>
    <name evidence="3" type="ORF">CH371_17130</name>
</gene>
<reference evidence="3 4" key="1">
    <citation type="submission" date="2017-07" db="EMBL/GenBank/DDBJ databases">
        <title>Leptospira spp. isolated from tropical soils.</title>
        <authorList>
            <person name="Thibeaux R."/>
            <person name="Iraola G."/>
            <person name="Ferres I."/>
            <person name="Bierque E."/>
            <person name="Girault D."/>
            <person name="Soupe-Gilbert M.-E."/>
            <person name="Picardeau M."/>
            <person name="Goarant C."/>
        </authorList>
    </citation>
    <scope>NUCLEOTIDE SEQUENCE [LARGE SCALE GENOMIC DNA]</scope>
    <source>
        <strain evidence="3 4">FH2-C-A2</strain>
    </source>
</reference>
<comment type="caution">
    <text evidence="3">The sequence shown here is derived from an EMBL/GenBank/DDBJ whole genome shotgun (WGS) entry which is preliminary data.</text>
</comment>
<reference evidence="2 5" key="2">
    <citation type="submission" date="2024-09" db="EMBL/GenBank/DDBJ databases">
        <title>Taxonomic and Genotyping Characterization of Leptospira Strains isolated from Multiple Sources in Colombia highlights the importance of intermediate species.</title>
        <authorList>
            <person name="Torres Higuera L."/>
            <person name="Rojas Tapias D."/>
            <person name="Jimenez Velasquez S."/>
            <person name="Renjifo Ibanez C."/>
        </authorList>
    </citation>
    <scope>NUCLEOTIDE SEQUENCE [LARGE SCALE GENOMIC DNA]</scope>
    <source>
        <strain evidence="2 5">Lep080</strain>
    </source>
</reference>
<keyword evidence="5" id="KW-1185">Reference proteome</keyword>
<dbReference type="InterPro" id="IPR021768">
    <property type="entry name" value="DUF3332"/>
</dbReference>
<dbReference type="Proteomes" id="UP000231912">
    <property type="component" value="Unassembled WGS sequence"/>
</dbReference>
<evidence type="ECO:0000313" key="2">
    <source>
        <dbReference type="EMBL" id="MFB5738100.1"/>
    </source>
</evidence>
<dbReference type="RefSeq" id="WP_016543751.1">
    <property type="nucleotide sequence ID" value="NZ_JBHILI010000011.1"/>
</dbReference>
<keyword evidence="1" id="KW-0812">Transmembrane</keyword>
<accession>A0A2M9Z7U0</accession>
<evidence type="ECO:0000313" key="4">
    <source>
        <dbReference type="Proteomes" id="UP000231912"/>
    </source>
</evidence>
<keyword evidence="1" id="KW-0472">Membrane</keyword>
<dbReference type="AlphaFoldDB" id="A0A2M9Z7U0"/>
<dbReference type="Pfam" id="PF11810">
    <property type="entry name" value="DUF3332"/>
    <property type="match status" value="1"/>
</dbReference>